<sequence length="185" mass="20976">MNFPNKSSLLLLKQAAILFSFLFFLFLCLSLFFSFFLLSLPLSLSLSFLSFFKQSLALSPRLECSGTISAHCNLRLPGSSNSPASASQVGPHYHAWLIFFCRDGVSPCYPGWSQTAGLKQSAYLSLQKCWDYRHQPPCLADFRFLYTGFSIGQFITRQCTSSEQASKKSWGEREKRRWKLHTLGS</sequence>
<name>A0A8I3VWW5_CALJA</name>
<proteinExistence type="predicted"/>
<accession>A0A8I3VWW5</accession>
<dbReference type="AlphaFoldDB" id="A0A8I3VWW5"/>
<reference evidence="2" key="2">
    <citation type="submission" date="2025-08" db="UniProtKB">
        <authorList>
            <consortium name="Ensembl"/>
        </authorList>
    </citation>
    <scope>IDENTIFICATION</scope>
</reference>
<keyword evidence="1" id="KW-0472">Membrane</keyword>
<keyword evidence="3" id="KW-1185">Reference proteome</keyword>
<keyword evidence="1" id="KW-0812">Transmembrane</keyword>
<dbReference type="GeneTree" id="ENSGT01150000286943"/>
<dbReference type="Proteomes" id="UP000008225">
    <property type="component" value="Chromosome 13"/>
</dbReference>
<reference evidence="2 3" key="1">
    <citation type="submission" date="2009-03" db="EMBL/GenBank/DDBJ databases">
        <authorList>
            <person name="Warren W."/>
            <person name="Ye L."/>
            <person name="Minx P."/>
            <person name="Worley K."/>
            <person name="Gibbs R."/>
            <person name="Wilson R.K."/>
        </authorList>
    </citation>
    <scope>NUCLEOTIDE SEQUENCE [LARGE SCALE GENOMIC DNA]</scope>
</reference>
<dbReference type="PANTHER" id="PTHR12138">
    <property type="entry name" value="PRIMATE-EXPANDED PROTEIN FAMILY"/>
    <property type="match status" value="1"/>
</dbReference>
<dbReference type="PANTHER" id="PTHR12138:SF133">
    <property type="entry name" value="SECRETED PROTEIN"/>
    <property type="match status" value="1"/>
</dbReference>
<keyword evidence="1" id="KW-1133">Transmembrane helix</keyword>
<evidence type="ECO:0000313" key="3">
    <source>
        <dbReference type="Proteomes" id="UP000008225"/>
    </source>
</evidence>
<evidence type="ECO:0000313" key="2">
    <source>
        <dbReference type="Ensembl" id="ENSCJAP00000081167.1"/>
    </source>
</evidence>
<organism evidence="2 3">
    <name type="scientific">Callithrix jacchus</name>
    <name type="common">White-tufted-ear marmoset</name>
    <name type="synonym">Simia Jacchus</name>
    <dbReference type="NCBI Taxonomy" id="9483"/>
    <lineage>
        <taxon>Eukaryota</taxon>
        <taxon>Metazoa</taxon>
        <taxon>Chordata</taxon>
        <taxon>Craniata</taxon>
        <taxon>Vertebrata</taxon>
        <taxon>Euteleostomi</taxon>
        <taxon>Mammalia</taxon>
        <taxon>Eutheria</taxon>
        <taxon>Euarchontoglires</taxon>
        <taxon>Primates</taxon>
        <taxon>Haplorrhini</taxon>
        <taxon>Platyrrhini</taxon>
        <taxon>Cebidae</taxon>
        <taxon>Callitrichinae</taxon>
        <taxon>Callithrix</taxon>
        <taxon>Callithrix</taxon>
    </lineage>
</organism>
<protein>
    <submittedName>
        <fullName evidence="2">Uncharacterized protein</fullName>
    </submittedName>
</protein>
<evidence type="ECO:0000256" key="1">
    <source>
        <dbReference type="SAM" id="Phobius"/>
    </source>
</evidence>
<reference evidence="2" key="3">
    <citation type="submission" date="2025-09" db="UniProtKB">
        <authorList>
            <consortium name="Ensembl"/>
        </authorList>
    </citation>
    <scope>IDENTIFICATION</scope>
</reference>
<feature type="transmembrane region" description="Helical" evidence="1">
    <location>
        <begin position="15"/>
        <end position="38"/>
    </location>
</feature>
<dbReference type="Ensembl" id="ENSCJAT00000120966.1">
    <property type="protein sequence ID" value="ENSCJAP00000081167.1"/>
    <property type="gene ID" value="ENSCJAG00000084199.1"/>
</dbReference>